<dbReference type="CDD" id="cd02440">
    <property type="entry name" value="AdoMet_MTases"/>
    <property type="match status" value="2"/>
</dbReference>
<comment type="caution">
    <text evidence="8">The sequence shown here is derived from an EMBL/GenBank/DDBJ whole genome shotgun (WGS) entry which is preliminary data.</text>
</comment>
<feature type="domain" description="Methyltransferase type 11" evidence="6">
    <location>
        <begin position="354"/>
        <end position="456"/>
    </location>
</feature>
<keyword evidence="1 8" id="KW-0489">Methyltransferase</keyword>
<keyword evidence="2" id="KW-0808">Transferase</keyword>
<accession>A0A926NZ80</accession>
<protein>
    <submittedName>
        <fullName evidence="8">Methyltransferase domain-containing protein</fullName>
    </submittedName>
</protein>
<evidence type="ECO:0000256" key="3">
    <source>
        <dbReference type="ARBA" id="ARBA00022691"/>
    </source>
</evidence>
<proteinExistence type="predicted"/>
<dbReference type="GO" id="GO:0042802">
    <property type="term" value="F:identical protein binding"/>
    <property type="evidence" value="ECO:0007669"/>
    <property type="project" value="TreeGrafter"/>
</dbReference>
<dbReference type="PANTHER" id="PTHR16458">
    <property type="entry name" value="GLYCINE N-METHYLTRANSFERASE"/>
    <property type="match status" value="1"/>
</dbReference>
<dbReference type="InterPro" id="IPR029063">
    <property type="entry name" value="SAM-dependent_MTases_sf"/>
</dbReference>
<evidence type="ECO:0000313" key="8">
    <source>
        <dbReference type="EMBL" id="MBD1545998.1"/>
    </source>
</evidence>
<dbReference type="InterPro" id="IPR013216">
    <property type="entry name" value="Methyltransf_11"/>
</dbReference>
<reference evidence="8" key="1">
    <citation type="submission" date="2020-05" db="EMBL/GenBank/DDBJ databases">
        <title>Identification of trans-AT polyketide cluster in two marine bacteria, producers of a novel glutaramide-containing polyketide sesbanimide D and analogs.</title>
        <authorList>
            <person name="Kacar D."/>
            <person name="Rodriguez P."/>
            <person name="Canedo L."/>
            <person name="Gonzalez E."/>
            <person name="Galan B."/>
            <person name="De La Calle F."/>
            <person name="Garcia J.L."/>
        </authorList>
    </citation>
    <scope>NUCLEOTIDE SEQUENCE</scope>
    <source>
        <strain evidence="8">PHM038</strain>
    </source>
</reference>
<dbReference type="Proteomes" id="UP000598467">
    <property type="component" value="Unassembled WGS sequence"/>
</dbReference>
<sequence>MRAARVPQNTEFELDEQAYGQDPTADRETDLYRGEYIMTFVEKWDELIDWDARADSEGQFFMDVLRARGKETVLDVATGTGFHSVRLTQSGFNVTSADGSAAMLAKAFENGQKRGMILKTVQADWRWLNRDIQGKYDAIICLGNSFTHLHEEKDRRRALAEFYAALKHDGILIIDQRNYDAMLDHGFSSKHKYYYAGDKVKAEPEHIDEGLARFKYSFPDGAEYTLNLCPIRKNYMRRLLSEAGFERVRTYGDFQETYAEEDPDFFIHIAEKSSLHLVRWGGATLEEGQTDIREVAESYYDSDDADTFYSTVWGGQDLHIGLYDTTKDIRAASDLTIEEMLKTLPKLEDGAAFLDIGSGYGGAMRKVLSRRGEDKGDTAVCLNISEVQNDTNRHRNRQKGFADRIRVVHGVFEDIPEKPASFDVVWSQDAILHSDQRQQVLSEVYRVLKPGGYFIFTDPMQADDADPAALQPVYDRLQLNSLGSMRFYREAAEALGFEVLEQRDMTRQLRTHYSRVREELLDNYKRLREDGASAEYLDKMAEGLQNWVNAADAGQLSWGIQLFRKPV</sequence>
<evidence type="ECO:0000313" key="9">
    <source>
        <dbReference type="Proteomes" id="UP000598467"/>
    </source>
</evidence>
<dbReference type="GO" id="GO:1904047">
    <property type="term" value="F:S-adenosyl-L-methionine binding"/>
    <property type="evidence" value="ECO:0007669"/>
    <property type="project" value="TreeGrafter"/>
</dbReference>
<evidence type="ECO:0000256" key="2">
    <source>
        <dbReference type="ARBA" id="ARBA00022679"/>
    </source>
</evidence>
<dbReference type="PROSITE" id="PS51600">
    <property type="entry name" value="SAM_GNMT"/>
    <property type="match status" value="1"/>
</dbReference>
<dbReference type="GO" id="GO:0046500">
    <property type="term" value="P:S-adenosylmethionine metabolic process"/>
    <property type="evidence" value="ECO:0007669"/>
    <property type="project" value="TreeGrafter"/>
</dbReference>
<feature type="domain" description="Methyltransferase" evidence="7">
    <location>
        <begin position="73"/>
        <end position="170"/>
    </location>
</feature>
<comment type="pathway">
    <text evidence="4">Amine and polyamine biosynthesis; betaine biosynthesis via glycine pathway; betaine from glycine: step 3/3.</text>
</comment>
<dbReference type="GO" id="GO:0019286">
    <property type="term" value="P:glycine betaine biosynthetic process from glycine"/>
    <property type="evidence" value="ECO:0007669"/>
    <property type="project" value="UniProtKB-ARBA"/>
</dbReference>
<dbReference type="InterPro" id="IPR014369">
    <property type="entry name" value="Gly/Sar_N_MeTrfase"/>
</dbReference>
<dbReference type="PANTHER" id="PTHR16458:SF2">
    <property type="entry name" value="GLYCINE N-METHYLTRANSFERASE"/>
    <property type="match status" value="1"/>
</dbReference>
<dbReference type="EMBL" id="JABFCZ010000006">
    <property type="protein sequence ID" value="MBD1545998.1"/>
    <property type="molecule type" value="Genomic_DNA"/>
</dbReference>
<name>A0A926NZ80_9HYPH</name>
<keyword evidence="3" id="KW-0949">S-adenosyl-L-methionine</keyword>
<dbReference type="GO" id="GO:0052729">
    <property type="term" value="F:dimethylglycine N-methyltransferase activity"/>
    <property type="evidence" value="ECO:0007669"/>
    <property type="project" value="UniProtKB-ARBA"/>
</dbReference>
<dbReference type="RefSeq" id="WP_190290665.1">
    <property type="nucleotide sequence ID" value="NZ_JABFCZ010000006.1"/>
</dbReference>
<dbReference type="GO" id="GO:0005829">
    <property type="term" value="C:cytosol"/>
    <property type="evidence" value="ECO:0007669"/>
    <property type="project" value="TreeGrafter"/>
</dbReference>
<evidence type="ECO:0000256" key="5">
    <source>
        <dbReference type="SAM" id="MobiDB-lite"/>
    </source>
</evidence>
<organism evidence="8 9">
    <name type="scientific">Roseibium aggregatum</name>
    <dbReference type="NCBI Taxonomy" id="187304"/>
    <lineage>
        <taxon>Bacteria</taxon>
        <taxon>Pseudomonadati</taxon>
        <taxon>Pseudomonadota</taxon>
        <taxon>Alphaproteobacteria</taxon>
        <taxon>Hyphomicrobiales</taxon>
        <taxon>Stappiaceae</taxon>
        <taxon>Roseibium</taxon>
    </lineage>
</organism>
<dbReference type="InterPro" id="IPR041698">
    <property type="entry name" value="Methyltransf_25"/>
</dbReference>
<gene>
    <name evidence="8" type="ORF">HK439_06970</name>
</gene>
<evidence type="ECO:0000256" key="4">
    <source>
        <dbReference type="ARBA" id="ARBA00060542"/>
    </source>
</evidence>
<dbReference type="SUPFAM" id="SSF53335">
    <property type="entry name" value="S-adenosyl-L-methionine-dependent methyltransferases"/>
    <property type="match status" value="2"/>
</dbReference>
<dbReference type="FunFam" id="3.40.50.150:FF:000461">
    <property type="entry name" value="Sarcosine/dimethylglycine N-methyltransferase"/>
    <property type="match status" value="1"/>
</dbReference>
<dbReference type="GO" id="GO:0006730">
    <property type="term" value="P:one-carbon metabolic process"/>
    <property type="evidence" value="ECO:0007669"/>
    <property type="project" value="TreeGrafter"/>
</dbReference>
<evidence type="ECO:0000259" key="6">
    <source>
        <dbReference type="Pfam" id="PF08241"/>
    </source>
</evidence>
<dbReference type="AlphaFoldDB" id="A0A926NZ80"/>
<dbReference type="GO" id="GO:0046498">
    <property type="term" value="P:S-adenosylhomocysteine metabolic process"/>
    <property type="evidence" value="ECO:0007669"/>
    <property type="project" value="TreeGrafter"/>
</dbReference>
<evidence type="ECO:0000256" key="1">
    <source>
        <dbReference type="ARBA" id="ARBA00022603"/>
    </source>
</evidence>
<feature type="region of interest" description="Disordered" evidence="5">
    <location>
        <begin position="1"/>
        <end position="25"/>
    </location>
</feature>
<evidence type="ECO:0000259" key="7">
    <source>
        <dbReference type="Pfam" id="PF13649"/>
    </source>
</evidence>
<dbReference type="GO" id="GO:0017174">
    <property type="term" value="F:glycine N-methyltransferase activity"/>
    <property type="evidence" value="ECO:0007669"/>
    <property type="project" value="InterPro"/>
</dbReference>
<dbReference type="GO" id="GO:0051289">
    <property type="term" value="P:protein homotetramerization"/>
    <property type="evidence" value="ECO:0007669"/>
    <property type="project" value="TreeGrafter"/>
</dbReference>
<dbReference type="GO" id="GO:0006111">
    <property type="term" value="P:regulation of gluconeogenesis"/>
    <property type="evidence" value="ECO:0007669"/>
    <property type="project" value="TreeGrafter"/>
</dbReference>
<dbReference type="Gene3D" id="3.30.46.10">
    <property type="entry name" value="Glycine N-methyltransferase, chain A, domain 1"/>
    <property type="match status" value="1"/>
</dbReference>
<dbReference type="Gene3D" id="3.40.50.150">
    <property type="entry name" value="Vaccinia Virus protein VP39"/>
    <property type="match status" value="2"/>
</dbReference>
<dbReference type="GO" id="GO:0016594">
    <property type="term" value="F:glycine binding"/>
    <property type="evidence" value="ECO:0007669"/>
    <property type="project" value="TreeGrafter"/>
</dbReference>
<dbReference type="Pfam" id="PF08241">
    <property type="entry name" value="Methyltransf_11"/>
    <property type="match status" value="1"/>
</dbReference>
<dbReference type="GO" id="GO:1901052">
    <property type="term" value="P:sarcosine metabolic process"/>
    <property type="evidence" value="ECO:0007669"/>
    <property type="project" value="TreeGrafter"/>
</dbReference>
<dbReference type="Pfam" id="PF13649">
    <property type="entry name" value="Methyltransf_25"/>
    <property type="match status" value="1"/>
</dbReference>
<dbReference type="GO" id="GO:0032259">
    <property type="term" value="P:methylation"/>
    <property type="evidence" value="ECO:0007669"/>
    <property type="project" value="UniProtKB-KW"/>
</dbReference>